<reference evidence="1 2" key="1">
    <citation type="submission" date="2018-05" db="EMBL/GenBank/DDBJ databases">
        <authorList>
            <person name="Zhang Y.-J."/>
        </authorList>
    </citation>
    <scope>NUCLEOTIDE SEQUENCE [LARGE SCALE GENOMIC DNA]</scope>
    <source>
        <strain evidence="1 2">CY04</strain>
    </source>
</reference>
<evidence type="ECO:0008006" key="3">
    <source>
        <dbReference type="Google" id="ProtNLM"/>
    </source>
</evidence>
<protein>
    <recommendedName>
        <fullName evidence="3">Polysaccharide deacetylase</fullName>
    </recommendedName>
</protein>
<comment type="caution">
    <text evidence="1">The sequence shown here is derived from an EMBL/GenBank/DDBJ whole genome shotgun (WGS) entry which is preliminary data.</text>
</comment>
<keyword evidence="2" id="KW-1185">Reference proteome</keyword>
<dbReference type="EMBL" id="QHLQ01000021">
    <property type="protein sequence ID" value="NIZ62782.1"/>
    <property type="molecule type" value="Genomic_DNA"/>
</dbReference>
<name>A0ABX0WAY7_9RHOB</name>
<evidence type="ECO:0000313" key="2">
    <source>
        <dbReference type="Proteomes" id="UP001429564"/>
    </source>
</evidence>
<evidence type="ECO:0000313" key="1">
    <source>
        <dbReference type="EMBL" id="NIZ62782.1"/>
    </source>
</evidence>
<gene>
    <name evidence="1" type="ORF">DL239_17575</name>
</gene>
<organism evidence="1 2">
    <name type="scientific">Parasedimentitalea denitrificans</name>
    <dbReference type="NCBI Taxonomy" id="2211118"/>
    <lineage>
        <taxon>Bacteria</taxon>
        <taxon>Pseudomonadati</taxon>
        <taxon>Pseudomonadota</taxon>
        <taxon>Alphaproteobacteria</taxon>
        <taxon>Rhodobacterales</taxon>
        <taxon>Paracoccaceae</taxon>
        <taxon>Parasedimentitalea</taxon>
    </lineage>
</organism>
<proteinExistence type="predicted"/>
<accession>A0ABX0WAY7</accession>
<dbReference type="Proteomes" id="UP001429564">
    <property type="component" value="Unassembled WGS sequence"/>
</dbReference>
<sequence>MAKRVVEKVSRIHPKAAVITLHPYLPSEDDQLIGARDWGLPGLEEKLQVTRDIFRDDVRKIRTTNWPSRLPNRDVLLRVYRNSKVPEDHVFFANPLCVGFSKGHAQSVVEAIHGAGALVYVHDIRREFRPGDDLDPLWIEHARQLKNAQMGQYRKQKSS</sequence>